<evidence type="ECO:0000313" key="2">
    <source>
        <dbReference type="EMBL" id="KAK3753447.1"/>
    </source>
</evidence>
<gene>
    <name evidence="2" type="ORF">RRG08_056339</name>
</gene>
<reference evidence="2" key="1">
    <citation type="journal article" date="2023" name="G3 (Bethesda)">
        <title>A reference genome for the long-term kleptoplast-retaining sea slug Elysia crispata morphotype clarki.</title>
        <authorList>
            <person name="Eastman K.E."/>
            <person name="Pendleton A.L."/>
            <person name="Shaikh M.A."/>
            <person name="Suttiyut T."/>
            <person name="Ogas R."/>
            <person name="Tomko P."/>
            <person name="Gavelis G."/>
            <person name="Widhalm J.R."/>
            <person name="Wisecaver J.H."/>
        </authorList>
    </citation>
    <scope>NUCLEOTIDE SEQUENCE</scope>
    <source>
        <strain evidence="2">ECLA1</strain>
    </source>
</reference>
<organism evidence="2 3">
    <name type="scientific">Elysia crispata</name>
    <name type="common">lettuce slug</name>
    <dbReference type="NCBI Taxonomy" id="231223"/>
    <lineage>
        <taxon>Eukaryota</taxon>
        <taxon>Metazoa</taxon>
        <taxon>Spiralia</taxon>
        <taxon>Lophotrochozoa</taxon>
        <taxon>Mollusca</taxon>
        <taxon>Gastropoda</taxon>
        <taxon>Heterobranchia</taxon>
        <taxon>Euthyneura</taxon>
        <taxon>Panpulmonata</taxon>
        <taxon>Sacoglossa</taxon>
        <taxon>Placobranchoidea</taxon>
        <taxon>Plakobranchidae</taxon>
        <taxon>Elysia</taxon>
    </lineage>
</organism>
<keyword evidence="3" id="KW-1185">Reference proteome</keyword>
<accession>A0AAE0YPE6</accession>
<dbReference type="Proteomes" id="UP001283361">
    <property type="component" value="Unassembled WGS sequence"/>
</dbReference>
<comment type="caution">
    <text evidence="2">The sequence shown here is derived from an EMBL/GenBank/DDBJ whole genome shotgun (WGS) entry which is preliminary data.</text>
</comment>
<sequence length="73" mass="7167">MSVGTTAPGPLSGVDGRQPQTSEAKTAAPHSLQLAVVARFCAPTVPEPGKLETGLCGNTATPGSITPAAGLLI</sequence>
<feature type="region of interest" description="Disordered" evidence="1">
    <location>
        <begin position="1"/>
        <end position="29"/>
    </location>
</feature>
<dbReference type="EMBL" id="JAWDGP010005712">
    <property type="protein sequence ID" value="KAK3753447.1"/>
    <property type="molecule type" value="Genomic_DNA"/>
</dbReference>
<proteinExistence type="predicted"/>
<name>A0AAE0YPE6_9GAST</name>
<evidence type="ECO:0000256" key="1">
    <source>
        <dbReference type="SAM" id="MobiDB-lite"/>
    </source>
</evidence>
<protein>
    <submittedName>
        <fullName evidence="2">Uncharacterized protein</fullName>
    </submittedName>
</protein>
<dbReference type="AlphaFoldDB" id="A0AAE0YPE6"/>
<evidence type="ECO:0000313" key="3">
    <source>
        <dbReference type="Proteomes" id="UP001283361"/>
    </source>
</evidence>